<dbReference type="OrthoDB" id="5555605at2"/>
<dbReference type="Pfam" id="PF04357">
    <property type="entry name" value="TamB"/>
    <property type="match status" value="1"/>
</dbReference>
<keyword evidence="2 5" id="KW-0812">Transmembrane</keyword>
<evidence type="ECO:0000256" key="5">
    <source>
        <dbReference type="SAM" id="Phobius"/>
    </source>
</evidence>
<name>A0A557PCV3_9VIBR</name>
<proteinExistence type="predicted"/>
<sequence length="1267" mass="138444">MKRLLKWLLGIILLIPTTVLVALLLVAVLLFTNVGLNSSLWVAQKLVPELKVGSTEGSLLPAFTLHDLEYKNTELGILTELKRFDFSTSIDCLFEHSVCIDTIAVNGLKFSMPDLPASESSEPDDSSSLMPAIFIPIPVSLTHLELNDIDLNILGNKASWKHFSTGLYMQGRTLTLRPTKWQTIRLTLAPDEADNIPEPVDETPLAQRPDILLPKVALPVNLQVEQFNVDDFILQQDSPMKVNHLGFKGSLTGSKLDIRDLKLDMPQADLNLNTKLTMSGDYPLTLQAKGLVKMTEYSGQTITLDAKGSVANLNVSSELSGGVEAKIQTHLQPLKATLPFGLSIKNAKAQWPFKGQADYKVNIAHLDGSGSLEGYQFDLDSQVSGIDIPALDIELDAKGDLDQIELHKLNIATLGGNVTGQAMVNWQAPLNWKATLGLSDIQPGMQWPQAEGTLNGSLIHTGNLTPQGGWKVQFPSLAIDGKLRGYPLSLKGQLNASDLHGKGQYIVRTRGLKLSHAKNSVRIKGRLEQKWDMDIALHMPKLEATIPELKGQAMGDVQLRGAQKSPQILTDLSISDIDWKQGEAKLKSLLVKGQVSPFPSPSGDIRLSAQGGLYQEHQLKDLSLAFKGNEQDHQLDLDMMTDLFSTNLAVKGGMKNKPQQAKSQQMWQGQLTSAQITLMEPNTNQQTNPIWQINQPVDIGYQFASQRVDVQAHCWQHLPSKICLDKDLSVGSDGEATLSVQQFSFDELAVFFPEDTEINGELNVNAWLKWANDKAPQMKLDVDIPQGNVVQKLDTPLTIPWDEIQLSANLQQNKLDMSWLLALTNNGQIKGQATIPNVQAQQMSIDGDNTIENIHLGFLRPLLGEQNRLNANVNSKLDFNGPILNPKVLGNFDIENFQLEGPMFPVDIHQGEVKTRFNGYSATLNSVLETDDGDLQLQGDANWAQRSNWYANLRAFGDELKVEAPPMVALKVKPDLTIAITPTLAKITGNIDIPWGRILVEDLPESAVGLSKDEIILDEDLNPVEENNGLPMALESDITINIGDDVSLSAFGLKGYLVGSLKVSQKDKGPFILGEVRIEEGYYQSFGQDLIIQEGKILMNGPADQPYVAIKAIRNPDNTQDDVIAGIQVNGPADAPEVKVFSEPAMSQTNALSYLLRGQGIEDGTSGSTMTTALIGLSLAKSGQLVGELGEAFGVQDLQLGTAGSGDDSQVTVSGYIAPGLQVKYGVGIFNALGEFTVRYELLTDFYVEAVTGVDSAVDFLCQFSFN</sequence>
<comment type="caution">
    <text evidence="7">The sequence shown here is derived from an EMBL/GenBank/DDBJ whole genome shotgun (WGS) entry which is preliminary data.</text>
</comment>
<reference evidence="7 8" key="1">
    <citation type="submission" date="2019-07" db="EMBL/GenBank/DDBJ databases">
        <title>The draft genome sequence of Vibrio algivorus M1486.</title>
        <authorList>
            <person name="Meng X."/>
        </authorList>
    </citation>
    <scope>NUCLEOTIDE SEQUENCE [LARGE SCALE GENOMIC DNA]</scope>
    <source>
        <strain evidence="7 8">M1486</strain>
    </source>
</reference>
<keyword evidence="3 5" id="KW-1133">Transmembrane helix</keyword>
<protein>
    <submittedName>
        <fullName evidence="7">Translocation/assembly module TamB</fullName>
    </submittedName>
</protein>
<evidence type="ECO:0000256" key="4">
    <source>
        <dbReference type="ARBA" id="ARBA00023136"/>
    </source>
</evidence>
<evidence type="ECO:0000256" key="2">
    <source>
        <dbReference type="ARBA" id="ARBA00022692"/>
    </source>
</evidence>
<evidence type="ECO:0000259" key="6">
    <source>
        <dbReference type="Pfam" id="PF04357"/>
    </source>
</evidence>
<dbReference type="Proteomes" id="UP000319828">
    <property type="component" value="Unassembled WGS sequence"/>
</dbReference>
<dbReference type="InterPro" id="IPR007452">
    <property type="entry name" value="TamB_C"/>
</dbReference>
<dbReference type="GO" id="GO:0005886">
    <property type="term" value="C:plasma membrane"/>
    <property type="evidence" value="ECO:0007669"/>
    <property type="project" value="InterPro"/>
</dbReference>
<dbReference type="RefSeq" id="WP_144387531.1">
    <property type="nucleotide sequence ID" value="NZ_CANNCB010000002.1"/>
</dbReference>
<dbReference type="AlphaFoldDB" id="A0A557PCV3"/>
<feature type="domain" description="Translocation and assembly module TamB C-terminal" evidence="6">
    <location>
        <begin position="930"/>
        <end position="1253"/>
    </location>
</feature>
<feature type="transmembrane region" description="Helical" evidence="5">
    <location>
        <begin position="7"/>
        <end position="31"/>
    </location>
</feature>
<gene>
    <name evidence="7" type="ORF">FOF44_03905</name>
</gene>
<evidence type="ECO:0000256" key="1">
    <source>
        <dbReference type="ARBA" id="ARBA00004167"/>
    </source>
</evidence>
<dbReference type="GO" id="GO:0097347">
    <property type="term" value="C:TAM protein secretion complex"/>
    <property type="evidence" value="ECO:0007669"/>
    <property type="project" value="TreeGrafter"/>
</dbReference>
<keyword evidence="4 5" id="KW-0472">Membrane</keyword>
<dbReference type="PANTHER" id="PTHR36985">
    <property type="entry name" value="TRANSLOCATION AND ASSEMBLY MODULE SUBUNIT TAMB"/>
    <property type="match status" value="1"/>
</dbReference>
<accession>A0A557PCV3</accession>
<dbReference type="PANTHER" id="PTHR36985:SF1">
    <property type="entry name" value="TRANSLOCATION AND ASSEMBLY MODULE SUBUNIT TAMB"/>
    <property type="match status" value="1"/>
</dbReference>
<evidence type="ECO:0000256" key="3">
    <source>
        <dbReference type="ARBA" id="ARBA00022989"/>
    </source>
</evidence>
<evidence type="ECO:0000313" key="8">
    <source>
        <dbReference type="Proteomes" id="UP000319828"/>
    </source>
</evidence>
<organism evidence="7 8">
    <name type="scientific">Vibrio algivorus</name>
    <dbReference type="NCBI Taxonomy" id="1667024"/>
    <lineage>
        <taxon>Bacteria</taxon>
        <taxon>Pseudomonadati</taxon>
        <taxon>Pseudomonadota</taxon>
        <taxon>Gammaproteobacteria</taxon>
        <taxon>Vibrionales</taxon>
        <taxon>Vibrionaceae</taxon>
        <taxon>Vibrio</taxon>
    </lineage>
</organism>
<dbReference type="GO" id="GO:0009306">
    <property type="term" value="P:protein secretion"/>
    <property type="evidence" value="ECO:0007669"/>
    <property type="project" value="InterPro"/>
</dbReference>
<comment type="subcellular location">
    <subcellularLocation>
        <location evidence="1">Membrane</location>
        <topology evidence="1">Single-pass membrane protein</topology>
    </subcellularLocation>
</comment>
<evidence type="ECO:0000313" key="7">
    <source>
        <dbReference type="EMBL" id="TVO38490.1"/>
    </source>
</evidence>
<dbReference type="EMBL" id="VMKJ01000005">
    <property type="protein sequence ID" value="TVO38490.1"/>
    <property type="molecule type" value="Genomic_DNA"/>
</dbReference>